<name>A0A8S4NKF2_OWEFU</name>
<dbReference type="EMBL" id="CAIIXF020000004">
    <property type="protein sequence ID" value="CAH1782086.1"/>
    <property type="molecule type" value="Genomic_DNA"/>
</dbReference>
<organism evidence="6 7">
    <name type="scientific">Owenia fusiformis</name>
    <name type="common">Polychaete worm</name>
    <dbReference type="NCBI Taxonomy" id="6347"/>
    <lineage>
        <taxon>Eukaryota</taxon>
        <taxon>Metazoa</taxon>
        <taxon>Spiralia</taxon>
        <taxon>Lophotrochozoa</taxon>
        <taxon>Annelida</taxon>
        <taxon>Polychaeta</taxon>
        <taxon>Sedentaria</taxon>
        <taxon>Canalipalpata</taxon>
        <taxon>Sabellida</taxon>
        <taxon>Oweniida</taxon>
        <taxon>Oweniidae</taxon>
        <taxon>Owenia</taxon>
    </lineage>
</organism>
<dbReference type="Pfam" id="PF01363">
    <property type="entry name" value="FYVE"/>
    <property type="match status" value="2"/>
</dbReference>
<reference evidence="6" key="1">
    <citation type="submission" date="2022-03" db="EMBL/GenBank/DDBJ databases">
        <authorList>
            <person name="Martin C."/>
        </authorList>
    </citation>
    <scope>NUCLEOTIDE SEQUENCE</scope>
</reference>
<dbReference type="AlphaFoldDB" id="A0A8S4NKF2"/>
<keyword evidence="3" id="KW-0862">Zinc</keyword>
<evidence type="ECO:0000313" key="7">
    <source>
        <dbReference type="Proteomes" id="UP000749559"/>
    </source>
</evidence>
<dbReference type="PROSITE" id="PS50178">
    <property type="entry name" value="ZF_FYVE"/>
    <property type="match status" value="2"/>
</dbReference>
<dbReference type="SUPFAM" id="SSF57903">
    <property type="entry name" value="FYVE/PHD zinc finger"/>
    <property type="match status" value="2"/>
</dbReference>
<comment type="caution">
    <text evidence="6">The sequence shown here is derived from an EMBL/GenBank/DDBJ whole genome shotgun (WGS) entry which is preliminary data.</text>
</comment>
<accession>A0A8S4NKF2</accession>
<keyword evidence="2 4" id="KW-0863">Zinc-finger</keyword>
<dbReference type="SMART" id="SM00064">
    <property type="entry name" value="FYVE"/>
    <property type="match status" value="2"/>
</dbReference>
<dbReference type="InterPro" id="IPR052113">
    <property type="entry name" value="FYVE-type_Zinc_Finger"/>
</dbReference>
<evidence type="ECO:0000313" key="6">
    <source>
        <dbReference type="EMBL" id="CAH1782086.1"/>
    </source>
</evidence>
<sequence>MSAYTGSMDYSSKNSWVQTVGQIDELLDEHTTGTLTSGYSQGITKSHWVSNNERPNCMGCNLKFTFTERLHHCRRCGEAFCHKCINYQRRLNHLSNPDPNGKLYKVCQKCFDTGPQTIGFTCSWKETFRAYRSTNCDGGGEGSIYGRLNILKELERIKKGFQASLNNNTSPVGKTLLDIKNLVKTPDWQKSRFWAKEQLSPRCRKCGQDFSLLRSKNACVICGHAVCASCSNKELIVYLPNDEETQDDQKDVQVSIIKIVGCPEKEPDVCVYLRLCRSCAEYIKDIQVRNHHQGELKVNHDDLIWKPLMPVVTNLRETQKRIDEQLPMYQELIEGLQISSSAPRSLPRNQNNMQILAKAQADLSDHFTSLVLGVQELKKVRPQTKGQSKLLKNITKSKCAYYMENMSSNRELHRKLEETASSETLEAIQGIVDKNVSTF</sequence>
<evidence type="ECO:0000259" key="5">
    <source>
        <dbReference type="PROSITE" id="PS50178"/>
    </source>
</evidence>
<dbReference type="PANTHER" id="PTHR39490:SF8">
    <property type="entry name" value="ZINC FINGER FYVE DOMAIN-CONTAINING PROTEIN 21"/>
    <property type="match status" value="1"/>
</dbReference>
<gene>
    <name evidence="6" type="ORF">OFUS_LOCUS8566</name>
</gene>
<proteinExistence type="predicted"/>
<dbReference type="PANTHER" id="PTHR39490">
    <property type="entry name" value="ARRESTIN DOMAIN-CONTAINING PROTEIN D"/>
    <property type="match status" value="1"/>
</dbReference>
<evidence type="ECO:0000256" key="1">
    <source>
        <dbReference type="ARBA" id="ARBA00022723"/>
    </source>
</evidence>
<feature type="domain" description="FYVE-type" evidence="5">
    <location>
        <begin position="197"/>
        <end position="284"/>
    </location>
</feature>
<evidence type="ECO:0000256" key="4">
    <source>
        <dbReference type="PROSITE-ProRule" id="PRU00091"/>
    </source>
</evidence>
<evidence type="ECO:0000256" key="2">
    <source>
        <dbReference type="ARBA" id="ARBA00022771"/>
    </source>
</evidence>
<keyword evidence="7" id="KW-1185">Reference proteome</keyword>
<evidence type="ECO:0000256" key="3">
    <source>
        <dbReference type="ARBA" id="ARBA00022833"/>
    </source>
</evidence>
<keyword evidence="1" id="KW-0479">Metal-binding</keyword>
<protein>
    <recommendedName>
        <fullName evidence="5">FYVE-type domain-containing protein</fullName>
    </recommendedName>
</protein>
<dbReference type="InterPro" id="IPR011011">
    <property type="entry name" value="Znf_FYVE_PHD"/>
</dbReference>
<dbReference type="InterPro" id="IPR000306">
    <property type="entry name" value="Znf_FYVE"/>
</dbReference>
<dbReference type="InterPro" id="IPR013083">
    <property type="entry name" value="Znf_RING/FYVE/PHD"/>
</dbReference>
<dbReference type="GO" id="GO:0008270">
    <property type="term" value="F:zinc ion binding"/>
    <property type="evidence" value="ECO:0007669"/>
    <property type="project" value="UniProtKB-KW"/>
</dbReference>
<dbReference type="InterPro" id="IPR017455">
    <property type="entry name" value="Znf_FYVE-rel"/>
</dbReference>
<dbReference type="Proteomes" id="UP000749559">
    <property type="component" value="Unassembled WGS sequence"/>
</dbReference>
<dbReference type="OrthoDB" id="10018316at2759"/>
<dbReference type="Gene3D" id="3.30.40.10">
    <property type="entry name" value="Zinc/RING finger domain, C3HC4 (zinc finger)"/>
    <property type="match status" value="2"/>
</dbReference>
<feature type="domain" description="FYVE-type" evidence="5">
    <location>
        <begin position="51"/>
        <end position="115"/>
    </location>
</feature>